<dbReference type="GO" id="GO:0006364">
    <property type="term" value="P:rRNA processing"/>
    <property type="evidence" value="ECO:0007669"/>
    <property type="project" value="UniProtKB-KW"/>
</dbReference>
<keyword evidence="6" id="KW-0963">Cytoplasm</keyword>
<evidence type="ECO:0000259" key="19">
    <source>
        <dbReference type="PROSITE" id="PS50126"/>
    </source>
</evidence>
<dbReference type="InterPro" id="IPR048583">
    <property type="entry name" value="RNase_E_G_thioredoxin-like"/>
</dbReference>
<evidence type="ECO:0000256" key="2">
    <source>
        <dbReference type="ARBA" id="ARBA00004496"/>
    </source>
</evidence>
<dbReference type="GO" id="GO:0005737">
    <property type="term" value="C:cytoplasm"/>
    <property type="evidence" value="ECO:0007669"/>
    <property type="project" value="UniProtKB-SubCell"/>
</dbReference>
<dbReference type="GO" id="GO:0008033">
    <property type="term" value="P:tRNA processing"/>
    <property type="evidence" value="ECO:0007669"/>
    <property type="project" value="UniProtKB-KW"/>
</dbReference>
<dbReference type="EMBL" id="UOEW01000303">
    <property type="protein sequence ID" value="VAW41395.1"/>
    <property type="molecule type" value="Genomic_DNA"/>
</dbReference>
<dbReference type="SUPFAM" id="SSF50249">
    <property type="entry name" value="Nucleic acid-binding proteins"/>
    <property type="match status" value="1"/>
</dbReference>
<keyword evidence="7" id="KW-0997">Cell inner membrane</keyword>
<dbReference type="InterPro" id="IPR003029">
    <property type="entry name" value="S1_domain"/>
</dbReference>
<proteinExistence type="inferred from homology"/>
<dbReference type="AlphaFoldDB" id="A0A3B0VCY7"/>
<evidence type="ECO:0000256" key="18">
    <source>
        <dbReference type="SAM" id="MobiDB-lite"/>
    </source>
</evidence>
<dbReference type="GO" id="GO:0008995">
    <property type="term" value="F:ribonuclease E activity"/>
    <property type="evidence" value="ECO:0007669"/>
    <property type="project" value="InterPro"/>
</dbReference>
<feature type="compositionally biased region" description="Low complexity" evidence="18">
    <location>
        <begin position="860"/>
        <end position="874"/>
    </location>
</feature>
<keyword evidence="13" id="KW-0255">Endonuclease</keyword>
<evidence type="ECO:0000256" key="9">
    <source>
        <dbReference type="ARBA" id="ARBA00022694"/>
    </source>
</evidence>
<dbReference type="PROSITE" id="PS50126">
    <property type="entry name" value="S1"/>
    <property type="match status" value="1"/>
</dbReference>
<keyword evidence="14 20" id="KW-0378">Hydrolase</keyword>
<keyword evidence="9" id="KW-0819">tRNA processing</keyword>
<evidence type="ECO:0000256" key="8">
    <source>
        <dbReference type="ARBA" id="ARBA00022552"/>
    </source>
</evidence>
<feature type="compositionally biased region" description="Basic and acidic residues" evidence="18">
    <location>
        <begin position="681"/>
        <end position="693"/>
    </location>
</feature>
<dbReference type="Gene3D" id="2.40.50.140">
    <property type="entry name" value="Nucleic acid-binding proteins"/>
    <property type="match status" value="1"/>
</dbReference>
<comment type="subcellular location">
    <subcellularLocation>
        <location evidence="2">Cytoplasm</location>
    </subcellularLocation>
</comment>
<evidence type="ECO:0000256" key="7">
    <source>
        <dbReference type="ARBA" id="ARBA00022519"/>
    </source>
</evidence>
<organism evidence="20">
    <name type="scientific">hydrothermal vent metagenome</name>
    <dbReference type="NCBI Taxonomy" id="652676"/>
    <lineage>
        <taxon>unclassified sequences</taxon>
        <taxon>metagenomes</taxon>
        <taxon>ecological metagenomes</taxon>
    </lineage>
</organism>
<dbReference type="Pfam" id="PF10150">
    <property type="entry name" value="RNase_E_G"/>
    <property type="match status" value="1"/>
</dbReference>
<dbReference type="PANTHER" id="PTHR30001:SF1">
    <property type="entry name" value="RIBONUCLEASE E_G-LIKE PROTEIN, CHLOROPLASTIC"/>
    <property type="match status" value="1"/>
</dbReference>
<feature type="compositionally biased region" description="Basic residues" evidence="18">
    <location>
        <begin position="596"/>
        <end position="613"/>
    </location>
</feature>
<dbReference type="HAMAP" id="MF_00970">
    <property type="entry name" value="RNase_E"/>
    <property type="match status" value="1"/>
</dbReference>
<evidence type="ECO:0000256" key="13">
    <source>
        <dbReference type="ARBA" id="ARBA00022759"/>
    </source>
</evidence>
<feature type="domain" description="S1 motif" evidence="19">
    <location>
        <begin position="39"/>
        <end position="126"/>
    </location>
</feature>
<dbReference type="InterPro" id="IPR019307">
    <property type="entry name" value="RNA-bd_AU-1/RNase_E/G"/>
</dbReference>
<comment type="similarity">
    <text evidence="3">Belongs to the RNase E/G family. RNase G subfamily.</text>
</comment>
<dbReference type="InterPro" id="IPR004659">
    <property type="entry name" value="RNase_E/G"/>
</dbReference>
<evidence type="ECO:0000256" key="10">
    <source>
        <dbReference type="ARBA" id="ARBA00022722"/>
    </source>
</evidence>
<keyword evidence="5" id="KW-1003">Cell membrane</keyword>
<evidence type="ECO:0000256" key="4">
    <source>
        <dbReference type="ARBA" id="ARBA00017719"/>
    </source>
</evidence>
<feature type="compositionally biased region" description="Polar residues" evidence="18">
    <location>
        <begin position="800"/>
        <end position="818"/>
    </location>
</feature>
<keyword evidence="15" id="KW-0460">Magnesium</keyword>
<evidence type="ECO:0000256" key="1">
    <source>
        <dbReference type="ARBA" id="ARBA00001946"/>
    </source>
</evidence>
<accession>A0A3B0VCY7</accession>
<evidence type="ECO:0000256" key="16">
    <source>
        <dbReference type="ARBA" id="ARBA00022884"/>
    </source>
</evidence>
<evidence type="ECO:0000256" key="11">
    <source>
        <dbReference type="ARBA" id="ARBA00022723"/>
    </source>
</evidence>
<evidence type="ECO:0000256" key="14">
    <source>
        <dbReference type="ARBA" id="ARBA00022801"/>
    </source>
</evidence>
<feature type="compositionally biased region" description="Polar residues" evidence="18">
    <location>
        <begin position="899"/>
        <end position="909"/>
    </location>
</feature>
<dbReference type="GO" id="GO:0019843">
    <property type="term" value="F:rRNA binding"/>
    <property type="evidence" value="ECO:0007669"/>
    <property type="project" value="UniProtKB-KW"/>
</dbReference>
<gene>
    <name evidence="20" type="ORF">MNBD_GAMMA01-1153</name>
</gene>
<protein>
    <recommendedName>
        <fullName evidence="4">Ribonuclease G</fullName>
    </recommendedName>
</protein>
<reference evidence="20" key="1">
    <citation type="submission" date="2018-06" db="EMBL/GenBank/DDBJ databases">
        <authorList>
            <person name="Zhirakovskaya E."/>
        </authorList>
    </citation>
    <scope>NUCLEOTIDE SEQUENCE</scope>
</reference>
<dbReference type="PANTHER" id="PTHR30001">
    <property type="entry name" value="RIBONUCLEASE"/>
    <property type="match status" value="1"/>
</dbReference>
<feature type="compositionally biased region" description="Basic and acidic residues" evidence="18">
    <location>
        <begin position="565"/>
        <end position="587"/>
    </location>
</feature>
<feature type="region of interest" description="Disordered" evidence="18">
    <location>
        <begin position="497"/>
        <end position="525"/>
    </location>
</feature>
<dbReference type="InterPro" id="IPR028878">
    <property type="entry name" value="RNase_E"/>
</dbReference>
<evidence type="ECO:0000256" key="6">
    <source>
        <dbReference type="ARBA" id="ARBA00022490"/>
    </source>
</evidence>
<feature type="compositionally biased region" description="Low complexity" evidence="18">
    <location>
        <begin position="765"/>
        <end position="790"/>
    </location>
</feature>
<keyword evidence="17" id="KW-0472">Membrane</keyword>
<evidence type="ECO:0000256" key="5">
    <source>
        <dbReference type="ARBA" id="ARBA00022475"/>
    </source>
</evidence>
<keyword evidence="10" id="KW-0540">Nuclease</keyword>
<dbReference type="InterPro" id="IPR012340">
    <property type="entry name" value="NA-bd_OB-fold"/>
</dbReference>
<dbReference type="Pfam" id="PF00575">
    <property type="entry name" value="S1"/>
    <property type="match status" value="1"/>
</dbReference>
<dbReference type="CDD" id="cd04453">
    <property type="entry name" value="S1_RNase_E"/>
    <property type="match status" value="1"/>
</dbReference>
<evidence type="ECO:0000256" key="15">
    <source>
        <dbReference type="ARBA" id="ARBA00022842"/>
    </source>
</evidence>
<evidence type="ECO:0000313" key="20">
    <source>
        <dbReference type="EMBL" id="VAW41395.1"/>
    </source>
</evidence>
<dbReference type="Gene3D" id="3.40.1260.20">
    <property type="entry name" value="Ribonuclease E, catalytic domain"/>
    <property type="match status" value="1"/>
</dbReference>
<comment type="cofactor">
    <cofactor evidence="1">
        <name>Mg(2+)</name>
        <dbReference type="ChEBI" id="CHEBI:18420"/>
    </cofactor>
</comment>
<evidence type="ECO:0000256" key="3">
    <source>
        <dbReference type="ARBA" id="ARBA00005663"/>
    </source>
</evidence>
<evidence type="ECO:0000256" key="17">
    <source>
        <dbReference type="ARBA" id="ARBA00023136"/>
    </source>
</evidence>
<keyword evidence="8" id="KW-0698">rRNA processing</keyword>
<feature type="compositionally biased region" description="Basic and acidic residues" evidence="18">
    <location>
        <begin position="849"/>
        <end position="859"/>
    </location>
</feature>
<feature type="compositionally biased region" description="Low complexity" evidence="18">
    <location>
        <begin position="614"/>
        <end position="654"/>
    </location>
</feature>
<dbReference type="GO" id="GO:0046872">
    <property type="term" value="F:metal ion binding"/>
    <property type="evidence" value="ECO:0007669"/>
    <property type="project" value="UniProtKB-KW"/>
</dbReference>
<keyword evidence="16" id="KW-0694">RNA-binding</keyword>
<dbReference type="SMART" id="SM00316">
    <property type="entry name" value="S1"/>
    <property type="match status" value="1"/>
</dbReference>
<sequence>MKRMLINATHSEEIRVALADGQKLYNLDIDIPGHDRTKGNIYKGRITRVEPSLEAAFVDYGANRHGFLPYKEISRNYYTKAANQAKERPPIAKAIKEGTEVIIQVNKEERSNKGAAITTYISLAGRYMVYMPENPSAGGISRRIEGKARQDLKDTLSKVTQPKNSGVIIRTAGIGRTPEELEWDLNYLDQVWTAIKTVAANRPAPFFIYQESDIFIRALRDYLGPDVGEILIDSKEIYEKARDFMQQVMPHNLKKLSYYNDTIPLFSRYQIESQIQSAFSREVHLPSGGSIVIDHTEAMIAIDINSARATKGSDIEETALNTNLEAADEIARQLRIRDLGGLVVIDFIDMRNSKNQRSVELQLDEAISNDRARTQTSKISRFGLLEMSRQRLRSSISDSSQFVCPRCSGHGLIRNIESLSVSILRIMEEEALKPGTGKVVAQVPTKVANFIINEKRAELTSLESRHSVPMLVVANEFYQTPQFDITRLKKSEANSVDMSNITLNKPESEEAAENKSSQTAHQHRKVAAVDVLVPDSQAPARTKPQGNFTGWFKSLFTSNGTATDNNDKTNSDKKPQQNYKKDYKKDTQNSSTKPRQYNKKTQQKSHSAKRSKPAKSSANLQNKNTGKQQTSKKQTSQKQQPQKNQPAKKQQPKPNKSRQPQQKTAPKKAPTAVTKPQSNKDTVETAKTSEEILNRPLGSVVSYAASKTKQQQSSESIKDSKTKQEVTTTNKPTEKSPAVKQQPNKPVATKAEPKNKENLNIASNSDSDTPSPSTPTQKKAAKPAKTVTAKDINKSKPIKPQSSSADNKANPKVTSNTKHVAKPKIAKMTTANKDIPKPVASIDSKVKKKAEPNKTDSTQKSKPTVTKKPTPKVSKTTDKDKPPVTNIPKTRSKPKKQMLDSTSGIDFDI</sequence>
<evidence type="ECO:0000256" key="12">
    <source>
        <dbReference type="ARBA" id="ARBA00022730"/>
    </source>
</evidence>
<dbReference type="NCBIfam" id="TIGR00757">
    <property type="entry name" value="RNaseEG"/>
    <property type="match status" value="1"/>
</dbReference>
<dbReference type="Pfam" id="PF20833">
    <property type="entry name" value="RNase_E_G_Thio"/>
    <property type="match status" value="1"/>
</dbReference>
<keyword evidence="11" id="KW-0479">Metal-binding</keyword>
<keyword evidence="12" id="KW-0699">rRNA-binding</keyword>
<feature type="compositionally biased region" description="Polar residues" evidence="18">
    <location>
        <begin position="705"/>
        <end position="715"/>
    </location>
</feature>
<feature type="region of interest" description="Disordered" evidence="18">
    <location>
        <begin position="560"/>
        <end position="909"/>
    </location>
</feature>
<name>A0A3B0VCY7_9ZZZZ</name>